<keyword evidence="1 5" id="KW-0489">Methyltransferase</keyword>
<proteinExistence type="predicted"/>
<keyword evidence="2" id="KW-0808">Transferase</keyword>
<evidence type="ECO:0000256" key="3">
    <source>
        <dbReference type="ARBA" id="ARBA00022691"/>
    </source>
</evidence>
<dbReference type="InterPro" id="IPR013216">
    <property type="entry name" value="Methyltransf_11"/>
</dbReference>
<accession>A0A1E5XVT2</accession>
<dbReference type="Proteomes" id="UP000095463">
    <property type="component" value="Unassembled WGS sequence"/>
</dbReference>
<gene>
    <name evidence="5" type="ORF">VW23_010285</name>
</gene>
<comment type="caution">
    <text evidence="5">The sequence shown here is derived from an EMBL/GenBank/DDBJ whole genome shotgun (WGS) entry which is preliminary data.</text>
</comment>
<dbReference type="EMBL" id="LAJE02000060">
    <property type="protein sequence ID" value="OEO32696.1"/>
    <property type="molecule type" value="Genomic_DNA"/>
</dbReference>
<sequence>MAQNIYDDPKFLAGYSEFPRSRDGLEATSEWPALRALLPEIAGKRVVDLGCGFGQLSRWLGEAGAHSVLGIDLSEKMLARAVAETSNRAVTYRRGNLDELVLEPESADLIVSSMALHYVEDFGRISSMLFDALAPGGQLVFSVEHPIYAARAEPEWVTAADGRQAFAIADYLVEGRRVTNWIVDGIVKFHRTIGTMLNILTGTGFAYRSANEWKPSEDQFAAHPEWRATELTRPMFLLMSLTKPAQREH</sequence>
<evidence type="ECO:0000313" key="6">
    <source>
        <dbReference type="Proteomes" id="UP000095463"/>
    </source>
</evidence>
<organism evidence="5 6">
    <name type="scientific">Devosia insulae DS-56</name>
    <dbReference type="NCBI Taxonomy" id="1116389"/>
    <lineage>
        <taxon>Bacteria</taxon>
        <taxon>Pseudomonadati</taxon>
        <taxon>Pseudomonadota</taxon>
        <taxon>Alphaproteobacteria</taxon>
        <taxon>Hyphomicrobiales</taxon>
        <taxon>Devosiaceae</taxon>
        <taxon>Devosia</taxon>
    </lineage>
</organism>
<name>A0A1E5XVT2_9HYPH</name>
<dbReference type="AlphaFoldDB" id="A0A1E5XVT2"/>
<dbReference type="PANTHER" id="PTHR43464:SF19">
    <property type="entry name" value="UBIQUINONE BIOSYNTHESIS O-METHYLTRANSFERASE, MITOCHONDRIAL"/>
    <property type="match status" value="1"/>
</dbReference>
<dbReference type="GO" id="GO:0008757">
    <property type="term" value="F:S-adenosylmethionine-dependent methyltransferase activity"/>
    <property type="evidence" value="ECO:0007669"/>
    <property type="project" value="InterPro"/>
</dbReference>
<dbReference type="CDD" id="cd02440">
    <property type="entry name" value="AdoMet_MTases"/>
    <property type="match status" value="1"/>
</dbReference>
<dbReference type="RefSeq" id="WP_069908164.1">
    <property type="nucleotide sequence ID" value="NZ_LAJE02000060.1"/>
</dbReference>
<evidence type="ECO:0000259" key="4">
    <source>
        <dbReference type="Pfam" id="PF08241"/>
    </source>
</evidence>
<reference evidence="5 6" key="1">
    <citation type="journal article" date="2015" name="Genome Announc.">
        <title>Genome Assemblies of Three Soil-Associated Devosia species: D. insulae, D. limi, and D. soli.</title>
        <authorList>
            <person name="Hassan Y.I."/>
            <person name="Lepp D."/>
            <person name="Zhou T."/>
        </authorList>
    </citation>
    <scope>NUCLEOTIDE SEQUENCE [LARGE SCALE GENOMIC DNA]</scope>
    <source>
        <strain evidence="5 6">DS-56</strain>
    </source>
</reference>
<evidence type="ECO:0000313" key="5">
    <source>
        <dbReference type="EMBL" id="OEO32696.1"/>
    </source>
</evidence>
<evidence type="ECO:0000256" key="2">
    <source>
        <dbReference type="ARBA" id="ARBA00022679"/>
    </source>
</evidence>
<dbReference type="InterPro" id="IPR029063">
    <property type="entry name" value="SAM-dependent_MTases_sf"/>
</dbReference>
<keyword evidence="6" id="KW-1185">Reference proteome</keyword>
<keyword evidence="3" id="KW-0949">S-adenosyl-L-methionine</keyword>
<dbReference type="OrthoDB" id="9791837at2"/>
<dbReference type="GO" id="GO:0032259">
    <property type="term" value="P:methylation"/>
    <property type="evidence" value="ECO:0007669"/>
    <property type="project" value="UniProtKB-KW"/>
</dbReference>
<evidence type="ECO:0000256" key="1">
    <source>
        <dbReference type="ARBA" id="ARBA00022603"/>
    </source>
</evidence>
<dbReference type="Gene3D" id="3.40.50.150">
    <property type="entry name" value="Vaccinia Virus protein VP39"/>
    <property type="match status" value="1"/>
</dbReference>
<dbReference type="PANTHER" id="PTHR43464">
    <property type="entry name" value="METHYLTRANSFERASE"/>
    <property type="match status" value="1"/>
</dbReference>
<feature type="domain" description="Methyltransferase type 11" evidence="4">
    <location>
        <begin position="47"/>
        <end position="141"/>
    </location>
</feature>
<protein>
    <submittedName>
        <fullName evidence="5">SAM-dependent methyltransferase</fullName>
    </submittedName>
</protein>
<dbReference type="Pfam" id="PF08241">
    <property type="entry name" value="Methyltransf_11"/>
    <property type="match status" value="1"/>
</dbReference>
<dbReference type="SUPFAM" id="SSF53335">
    <property type="entry name" value="S-adenosyl-L-methionine-dependent methyltransferases"/>
    <property type="match status" value="1"/>
</dbReference>